<sequence>MSWLARLQMWDYLISIAAVKRQQSLYEGTLVAQGAFSAYLKEAIEKAGGWFPVVGEDIVLTWGILKHNYRVDYQAKAVGFTHVPVKYAGYFKQRKRWARGLFEAFRAHPTILIEYRGLSKFIIFLNLFFPLIDLMIMFVLLPGILVALFFQFYLIAGVITLLLIPLALLNVLQMYQYQQRILGEIGISVSKGFVSLILFLVLYSFIQAPICIVGYAEELFSMKKR</sequence>
<dbReference type="GO" id="GO:0016757">
    <property type="term" value="F:glycosyltransferase activity"/>
    <property type="evidence" value="ECO:0007669"/>
    <property type="project" value="UniProtKB-KW"/>
</dbReference>
<gene>
    <name evidence="6" type="ORF">J7W16_10775</name>
</gene>
<keyword evidence="7" id="KW-1185">Reference proteome</keyword>
<accession>A0A940WSE0</accession>
<evidence type="ECO:0000313" key="7">
    <source>
        <dbReference type="Proteomes" id="UP000678228"/>
    </source>
</evidence>
<keyword evidence="4" id="KW-0812">Transmembrane</keyword>
<name>A0A940WSE0_9BACI</name>
<feature type="domain" description="Glycosyltransferase 2-like" evidence="5">
    <location>
        <begin position="3"/>
        <end position="155"/>
    </location>
</feature>
<feature type="transmembrane region" description="Helical" evidence="4">
    <location>
        <begin position="121"/>
        <end position="144"/>
    </location>
</feature>
<evidence type="ECO:0000256" key="4">
    <source>
        <dbReference type="SAM" id="Phobius"/>
    </source>
</evidence>
<evidence type="ECO:0000259" key="5">
    <source>
        <dbReference type="Pfam" id="PF13632"/>
    </source>
</evidence>
<dbReference type="AlphaFoldDB" id="A0A940WSE0"/>
<keyword evidence="3" id="KW-0808">Transferase</keyword>
<comment type="caution">
    <text evidence="6">The sequence shown here is derived from an EMBL/GenBank/DDBJ whole genome shotgun (WGS) entry which is preliminary data.</text>
</comment>
<dbReference type="PANTHER" id="PTHR43630">
    <property type="entry name" value="POLY-BETA-1,6-N-ACETYL-D-GLUCOSAMINE SYNTHASE"/>
    <property type="match status" value="1"/>
</dbReference>
<dbReference type="Proteomes" id="UP000678228">
    <property type="component" value="Unassembled WGS sequence"/>
</dbReference>
<evidence type="ECO:0000313" key="6">
    <source>
        <dbReference type="EMBL" id="MBP3951620.1"/>
    </source>
</evidence>
<reference evidence="6" key="1">
    <citation type="submission" date="2021-03" db="EMBL/GenBank/DDBJ databases">
        <title>Bacillus suaedae sp. nov., isolated from Suaeda aralocaspica.</title>
        <authorList>
            <person name="Lei R.F.R."/>
        </authorList>
    </citation>
    <scope>NUCLEOTIDE SEQUENCE</scope>
    <source>
        <strain evidence="6">YZJH907-2</strain>
    </source>
</reference>
<feature type="transmembrane region" description="Helical" evidence="4">
    <location>
        <begin position="150"/>
        <end position="172"/>
    </location>
</feature>
<dbReference type="PANTHER" id="PTHR43630:SF1">
    <property type="entry name" value="POLY-BETA-1,6-N-ACETYL-D-GLUCOSAMINE SYNTHASE"/>
    <property type="match status" value="1"/>
</dbReference>
<keyword evidence="2" id="KW-0328">Glycosyltransferase</keyword>
<proteinExistence type="inferred from homology"/>
<comment type="similarity">
    <text evidence="1">Belongs to the glycosyltransferase 2 family.</text>
</comment>
<dbReference type="SUPFAM" id="SSF53448">
    <property type="entry name" value="Nucleotide-diphospho-sugar transferases"/>
    <property type="match status" value="1"/>
</dbReference>
<evidence type="ECO:0000256" key="3">
    <source>
        <dbReference type="ARBA" id="ARBA00022679"/>
    </source>
</evidence>
<dbReference type="InterPro" id="IPR001173">
    <property type="entry name" value="Glyco_trans_2-like"/>
</dbReference>
<keyword evidence="4" id="KW-1133">Transmembrane helix</keyword>
<feature type="transmembrane region" description="Helical" evidence="4">
    <location>
        <begin position="193"/>
        <end position="216"/>
    </location>
</feature>
<dbReference type="Pfam" id="PF13632">
    <property type="entry name" value="Glyco_trans_2_3"/>
    <property type="match status" value="1"/>
</dbReference>
<protein>
    <submittedName>
        <fullName evidence="6">Glycosyltransferase family 2 protein</fullName>
    </submittedName>
</protein>
<evidence type="ECO:0000256" key="2">
    <source>
        <dbReference type="ARBA" id="ARBA00022676"/>
    </source>
</evidence>
<dbReference type="InterPro" id="IPR029044">
    <property type="entry name" value="Nucleotide-diphossugar_trans"/>
</dbReference>
<keyword evidence="4" id="KW-0472">Membrane</keyword>
<dbReference type="EMBL" id="JAGKSQ010000004">
    <property type="protein sequence ID" value="MBP3951620.1"/>
    <property type="molecule type" value="Genomic_DNA"/>
</dbReference>
<evidence type="ECO:0000256" key="1">
    <source>
        <dbReference type="ARBA" id="ARBA00006739"/>
    </source>
</evidence>
<organism evidence="6 7">
    <name type="scientific">Halalkalibacter suaedae</name>
    <dbReference type="NCBI Taxonomy" id="2822140"/>
    <lineage>
        <taxon>Bacteria</taxon>
        <taxon>Bacillati</taxon>
        <taxon>Bacillota</taxon>
        <taxon>Bacilli</taxon>
        <taxon>Bacillales</taxon>
        <taxon>Bacillaceae</taxon>
        <taxon>Halalkalibacter</taxon>
    </lineage>
</organism>